<dbReference type="Proteomes" id="UP000016033">
    <property type="component" value="Unassembled WGS sequence"/>
</dbReference>
<name>T5K1S9_MICMQ</name>
<evidence type="ECO:0000313" key="2">
    <source>
        <dbReference type="EMBL" id="EQM73188.1"/>
    </source>
</evidence>
<evidence type="ECO:0000313" key="3">
    <source>
        <dbReference type="Proteomes" id="UP000016033"/>
    </source>
</evidence>
<dbReference type="AlphaFoldDB" id="T5K1S9"/>
<gene>
    <name evidence="2" type="ORF">L687_19435</name>
</gene>
<organism evidence="2 3">
    <name type="scientific">Microbacterium maritypicum MF109</name>
    <dbReference type="NCBI Taxonomy" id="1333857"/>
    <lineage>
        <taxon>Bacteria</taxon>
        <taxon>Bacillati</taxon>
        <taxon>Actinomycetota</taxon>
        <taxon>Actinomycetes</taxon>
        <taxon>Micrococcales</taxon>
        <taxon>Microbacteriaceae</taxon>
        <taxon>Microbacterium</taxon>
    </lineage>
</organism>
<feature type="domain" description="DUF7507" evidence="1">
    <location>
        <begin position="87"/>
        <end position="156"/>
    </location>
</feature>
<feature type="non-terminal residue" evidence="2">
    <location>
        <position position="1"/>
    </location>
</feature>
<protein>
    <recommendedName>
        <fullName evidence="1">DUF7507 domain-containing protein</fullName>
    </recommendedName>
</protein>
<feature type="domain" description="DUF7507" evidence="1">
    <location>
        <begin position="1"/>
        <end position="72"/>
    </location>
</feature>
<reference evidence="2 3" key="1">
    <citation type="journal article" date="2013" name="Genome Announc.">
        <title>Whole-genome sequences of five oyster-associated bacteria show potential for crude oil hydrocarbon degradation.</title>
        <authorList>
            <person name="Chauhan A."/>
            <person name="Green S."/>
            <person name="Pathak A."/>
            <person name="Thomas J."/>
            <person name="Venkatramanan R."/>
        </authorList>
    </citation>
    <scope>NUCLEOTIDE SEQUENCE [LARGE SCALE GENOMIC DNA]</scope>
    <source>
        <strain evidence="2 3">MF109</strain>
    </source>
</reference>
<comment type="caution">
    <text evidence="2">The sequence shown here is derived from an EMBL/GenBank/DDBJ whole genome shotgun (WGS) entry which is preliminary data.</text>
</comment>
<sequence length="161" mass="16149">VTLTDVTVDETAFSGSGSLSAIECPAGAASMLPGQIVTCTAEYQTTQADVDSGLLTNAATATGTPPSGQPPVSPPSTVEVPFDGTNSLTLEKRANPVDVNGNGVIDPGDRIEWTIFVTNTGAQTIDDIVVSDPTAGPVTCPATSLGSGAQMTCTVPAHTVT</sequence>
<dbReference type="InterPro" id="IPR055354">
    <property type="entry name" value="DUF7507"/>
</dbReference>
<proteinExistence type="predicted"/>
<feature type="non-terminal residue" evidence="2">
    <location>
        <position position="161"/>
    </location>
</feature>
<dbReference type="Pfam" id="PF24346">
    <property type="entry name" value="DUF7507"/>
    <property type="match status" value="2"/>
</dbReference>
<evidence type="ECO:0000259" key="1">
    <source>
        <dbReference type="Pfam" id="PF24346"/>
    </source>
</evidence>
<dbReference type="EMBL" id="ATAO01000222">
    <property type="protein sequence ID" value="EQM73188.1"/>
    <property type="molecule type" value="Genomic_DNA"/>
</dbReference>
<accession>T5K1S9</accession>